<name>A0A7J9CP80_GOSGO</name>
<keyword evidence="7" id="KW-0418">Kinase</keyword>
<dbReference type="FunFam" id="3.30.200.20:FF:000042">
    <property type="entry name" value="Aurora kinase A"/>
    <property type="match status" value="1"/>
</dbReference>
<organism evidence="17 18">
    <name type="scientific">Gossypium gossypioides</name>
    <name type="common">Mexican cotton</name>
    <name type="synonym">Selera gossypioides</name>
    <dbReference type="NCBI Taxonomy" id="34282"/>
    <lineage>
        <taxon>Eukaryota</taxon>
        <taxon>Viridiplantae</taxon>
        <taxon>Streptophyta</taxon>
        <taxon>Embryophyta</taxon>
        <taxon>Tracheophyta</taxon>
        <taxon>Spermatophyta</taxon>
        <taxon>Magnoliopsida</taxon>
        <taxon>eudicotyledons</taxon>
        <taxon>Gunneridae</taxon>
        <taxon>Pentapetalae</taxon>
        <taxon>rosids</taxon>
        <taxon>malvids</taxon>
        <taxon>Malvales</taxon>
        <taxon>Malvaceae</taxon>
        <taxon>Malvoideae</taxon>
        <taxon>Gossypium</taxon>
    </lineage>
</organism>
<dbReference type="InterPro" id="IPR000719">
    <property type="entry name" value="Prot_kinase_dom"/>
</dbReference>
<dbReference type="PROSITE" id="PS50011">
    <property type="entry name" value="PROTEIN_KINASE_DOM"/>
    <property type="match status" value="1"/>
</dbReference>
<evidence type="ECO:0000259" key="16">
    <source>
        <dbReference type="PROSITE" id="PS50011"/>
    </source>
</evidence>
<comment type="similarity">
    <text evidence="14">Belongs to the protein kinase superfamily.</text>
</comment>
<comment type="caution">
    <text evidence="17">The sequence shown here is derived from an EMBL/GenBank/DDBJ whole genome shotgun (WGS) entry which is preliminary data.</text>
</comment>
<keyword evidence="9" id="KW-0206">Cytoskeleton</keyword>
<keyword evidence="4 14" id="KW-0723">Serine/threonine-protein kinase</keyword>
<keyword evidence="5" id="KW-0808">Transferase</keyword>
<evidence type="ECO:0000256" key="4">
    <source>
        <dbReference type="ARBA" id="ARBA00022527"/>
    </source>
</evidence>
<keyword evidence="3" id="KW-0963">Cytoplasm</keyword>
<evidence type="ECO:0000256" key="6">
    <source>
        <dbReference type="ARBA" id="ARBA00022741"/>
    </source>
</evidence>
<evidence type="ECO:0000256" key="2">
    <source>
        <dbReference type="ARBA" id="ARBA00012513"/>
    </source>
</evidence>
<dbReference type="InterPro" id="IPR008271">
    <property type="entry name" value="Ser/Thr_kinase_AS"/>
</dbReference>
<dbReference type="PANTHER" id="PTHR22983:SF6">
    <property type="entry name" value="SERINE_THREONINE-PROTEIN KINASE 36"/>
    <property type="match status" value="1"/>
</dbReference>
<evidence type="ECO:0000313" key="18">
    <source>
        <dbReference type="Proteomes" id="UP000593579"/>
    </source>
</evidence>
<dbReference type="InterPro" id="IPR017441">
    <property type="entry name" value="Protein_kinase_ATP_BS"/>
</dbReference>
<dbReference type="GO" id="GO:0005856">
    <property type="term" value="C:cytoskeleton"/>
    <property type="evidence" value="ECO:0007669"/>
    <property type="project" value="UniProtKB-SubCell"/>
</dbReference>
<evidence type="ECO:0000256" key="12">
    <source>
        <dbReference type="ARBA" id="ARBA00075375"/>
    </source>
</evidence>
<dbReference type="Pfam" id="PF00069">
    <property type="entry name" value="Pkinase"/>
    <property type="match status" value="1"/>
</dbReference>
<proteinExistence type="inferred from homology"/>
<evidence type="ECO:0000256" key="11">
    <source>
        <dbReference type="ARBA" id="ARBA00048679"/>
    </source>
</evidence>
<dbReference type="CDD" id="cd14002">
    <property type="entry name" value="STKc_STK36"/>
    <property type="match status" value="1"/>
</dbReference>
<evidence type="ECO:0000256" key="10">
    <source>
        <dbReference type="ARBA" id="ARBA00047899"/>
    </source>
</evidence>
<evidence type="ECO:0000256" key="5">
    <source>
        <dbReference type="ARBA" id="ARBA00022679"/>
    </source>
</evidence>
<dbReference type="PANTHER" id="PTHR22983">
    <property type="entry name" value="PROTEIN KINASE RELATED"/>
    <property type="match status" value="1"/>
</dbReference>
<feature type="binding site" evidence="13">
    <location>
        <position position="39"/>
    </location>
    <ligand>
        <name>ATP</name>
        <dbReference type="ChEBI" id="CHEBI:30616"/>
    </ligand>
</feature>
<dbReference type="GO" id="GO:0005737">
    <property type="term" value="C:cytoplasm"/>
    <property type="evidence" value="ECO:0007669"/>
    <property type="project" value="TreeGrafter"/>
</dbReference>
<evidence type="ECO:0000256" key="13">
    <source>
        <dbReference type="PROSITE-ProRule" id="PRU10141"/>
    </source>
</evidence>
<keyword evidence="8 13" id="KW-0067">ATP-binding</keyword>
<evidence type="ECO:0000256" key="7">
    <source>
        <dbReference type="ARBA" id="ARBA00022777"/>
    </source>
</evidence>
<dbReference type="Proteomes" id="UP000593579">
    <property type="component" value="Unassembled WGS sequence"/>
</dbReference>
<evidence type="ECO:0000256" key="8">
    <source>
        <dbReference type="ARBA" id="ARBA00022840"/>
    </source>
</evidence>
<dbReference type="EC" id="2.7.11.1" evidence="2"/>
<dbReference type="AlphaFoldDB" id="A0A7J9CP80"/>
<dbReference type="FunFam" id="1.10.510.10:FF:000292">
    <property type="entry name" value="Serine/threonine-protein kinase 36"/>
    <property type="match status" value="1"/>
</dbReference>
<dbReference type="Gene3D" id="1.10.510.10">
    <property type="entry name" value="Transferase(Phosphotransferase) domain 1"/>
    <property type="match status" value="1"/>
</dbReference>
<evidence type="ECO:0000256" key="15">
    <source>
        <dbReference type="SAM" id="MobiDB-lite"/>
    </source>
</evidence>
<dbReference type="InterPro" id="IPR011009">
    <property type="entry name" value="Kinase-like_dom_sf"/>
</dbReference>
<protein>
    <recommendedName>
        <fullName evidence="2">non-specific serine/threonine protein kinase</fullName>
        <ecNumber evidence="2">2.7.11.1</ecNumber>
    </recommendedName>
    <alternativeName>
        <fullName evidence="12">Fused homolog</fullName>
    </alternativeName>
</protein>
<gene>
    <name evidence="17" type="ORF">Gogos_001654</name>
</gene>
<comment type="catalytic activity">
    <reaction evidence="11">
        <text>L-seryl-[protein] + ATP = O-phospho-L-seryl-[protein] + ADP + H(+)</text>
        <dbReference type="Rhea" id="RHEA:17989"/>
        <dbReference type="Rhea" id="RHEA-COMP:9863"/>
        <dbReference type="Rhea" id="RHEA-COMP:11604"/>
        <dbReference type="ChEBI" id="CHEBI:15378"/>
        <dbReference type="ChEBI" id="CHEBI:29999"/>
        <dbReference type="ChEBI" id="CHEBI:30616"/>
        <dbReference type="ChEBI" id="CHEBI:83421"/>
        <dbReference type="ChEBI" id="CHEBI:456216"/>
        <dbReference type="EC" id="2.7.11.1"/>
    </reaction>
</comment>
<sequence length="357" mass="40464">MGIEEYHVIELVGEGSFGKVYKGRRKYTGQTVAMKFIMKHGKTEKDIHNLRQEIEILRKLKHENIIEMIDSFESQQEFCVVTEFAQGDLFQILEDDKCLPEEQVQAIAKQLVRALHYLHSNRIIHRDMKPQNILIGAGSVVKLCDFGFARAMSTNTVVLRSIKGTPLYMAPELVREQPYNHTVDLWSLGVILYELFVGQPPFYTNSVYALIRHIVKDPVKYPDEMSASFKSFLKGLLNKVPQNRLTWPALLEHPFVKETLDEVEAREVRATTATAKQSDFALRSEENCIQTPNGKENSPAASEPCNVPSPQSDAKKYSPNTVQGNSALHDEFPGFSNPNDVKQTGRQCYDVSVPIVH</sequence>
<feature type="compositionally biased region" description="Polar residues" evidence="15">
    <location>
        <begin position="308"/>
        <end position="326"/>
    </location>
</feature>
<dbReference type="PROSITE" id="PS00107">
    <property type="entry name" value="PROTEIN_KINASE_ATP"/>
    <property type="match status" value="1"/>
</dbReference>
<feature type="domain" description="Protein kinase" evidence="16">
    <location>
        <begin position="6"/>
        <end position="256"/>
    </location>
</feature>
<comment type="subcellular location">
    <subcellularLocation>
        <location evidence="1">Cytoplasm</location>
        <location evidence="1">Cytoskeleton</location>
    </subcellularLocation>
</comment>
<dbReference type="EMBL" id="JABEZY010000012">
    <property type="protein sequence ID" value="MBA0750236.1"/>
    <property type="molecule type" value="Genomic_DNA"/>
</dbReference>
<dbReference type="GO" id="GO:0005524">
    <property type="term" value="F:ATP binding"/>
    <property type="evidence" value="ECO:0007669"/>
    <property type="project" value="UniProtKB-UniRule"/>
</dbReference>
<evidence type="ECO:0000256" key="1">
    <source>
        <dbReference type="ARBA" id="ARBA00004245"/>
    </source>
</evidence>
<reference evidence="17 18" key="1">
    <citation type="journal article" date="2019" name="Genome Biol. Evol.">
        <title>Insights into the evolution of the New World diploid cottons (Gossypium, subgenus Houzingenia) based on genome sequencing.</title>
        <authorList>
            <person name="Grover C.E."/>
            <person name="Arick M.A. 2nd"/>
            <person name="Thrash A."/>
            <person name="Conover J.L."/>
            <person name="Sanders W.S."/>
            <person name="Peterson D.G."/>
            <person name="Frelichowski J.E."/>
            <person name="Scheffler J.A."/>
            <person name="Scheffler B.E."/>
            <person name="Wendel J.F."/>
        </authorList>
    </citation>
    <scope>NUCLEOTIDE SEQUENCE [LARGE SCALE GENOMIC DNA]</scope>
    <source>
        <strain evidence="17">5</strain>
        <tissue evidence="17">Leaf</tissue>
    </source>
</reference>
<evidence type="ECO:0000313" key="17">
    <source>
        <dbReference type="EMBL" id="MBA0750236.1"/>
    </source>
</evidence>
<evidence type="ECO:0000256" key="14">
    <source>
        <dbReference type="RuleBase" id="RU000304"/>
    </source>
</evidence>
<dbReference type="PROSITE" id="PS00108">
    <property type="entry name" value="PROTEIN_KINASE_ST"/>
    <property type="match status" value="1"/>
</dbReference>
<feature type="region of interest" description="Disordered" evidence="15">
    <location>
        <begin position="281"/>
        <end position="343"/>
    </location>
</feature>
<evidence type="ECO:0000256" key="9">
    <source>
        <dbReference type="ARBA" id="ARBA00023212"/>
    </source>
</evidence>
<dbReference type="SMART" id="SM00220">
    <property type="entry name" value="S_TKc"/>
    <property type="match status" value="1"/>
</dbReference>
<dbReference type="OrthoDB" id="266718at2759"/>
<accession>A0A7J9CP80</accession>
<keyword evidence="6 13" id="KW-0547">Nucleotide-binding</keyword>
<dbReference type="GO" id="GO:0004674">
    <property type="term" value="F:protein serine/threonine kinase activity"/>
    <property type="evidence" value="ECO:0007669"/>
    <property type="project" value="UniProtKB-KW"/>
</dbReference>
<dbReference type="SUPFAM" id="SSF56112">
    <property type="entry name" value="Protein kinase-like (PK-like)"/>
    <property type="match status" value="1"/>
</dbReference>
<evidence type="ECO:0000256" key="3">
    <source>
        <dbReference type="ARBA" id="ARBA00022490"/>
    </source>
</evidence>
<keyword evidence="18" id="KW-1185">Reference proteome</keyword>
<comment type="catalytic activity">
    <reaction evidence="10">
        <text>L-threonyl-[protein] + ATP = O-phospho-L-threonyl-[protein] + ADP + H(+)</text>
        <dbReference type="Rhea" id="RHEA:46608"/>
        <dbReference type="Rhea" id="RHEA-COMP:11060"/>
        <dbReference type="Rhea" id="RHEA-COMP:11605"/>
        <dbReference type="ChEBI" id="CHEBI:15378"/>
        <dbReference type="ChEBI" id="CHEBI:30013"/>
        <dbReference type="ChEBI" id="CHEBI:30616"/>
        <dbReference type="ChEBI" id="CHEBI:61977"/>
        <dbReference type="ChEBI" id="CHEBI:456216"/>
        <dbReference type="EC" id="2.7.11.1"/>
    </reaction>
</comment>
<feature type="compositionally biased region" description="Polar residues" evidence="15">
    <location>
        <begin position="287"/>
        <end position="300"/>
    </location>
</feature>